<dbReference type="AlphaFoldDB" id="F8FRU1"/>
<dbReference type="InterPro" id="IPR018062">
    <property type="entry name" value="HTH_AraC-typ_CS"/>
</dbReference>
<organism evidence="11 12">
    <name type="scientific">Paenibacillus mucilaginosus (strain KNP414)</name>
    <dbReference type="NCBI Taxonomy" id="1036673"/>
    <lineage>
        <taxon>Bacteria</taxon>
        <taxon>Bacillati</taxon>
        <taxon>Bacillota</taxon>
        <taxon>Bacilli</taxon>
        <taxon>Bacillales</taxon>
        <taxon>Paenibacillaceae</taxon>
        <taxon>Paenibacillus</taxon>
    </lineage>
</organism>
<dbReference type="EMBL" id="CP002869">
    <property type="protein sequence ID" value="AEI40648.1"/>
    <property type="molecule type" value="Genomic_DNA"/>
</dbReference>
<keyword evidence="4" id="KW-0902">Two-component regulatory system</keyword>
<accession>F8FRU1</accession>
<dbReference type="SUPFAM" id="SSF46689">
    <property type="entry name" value="Homeodomain-like"/>
    <property type="match status" value="2"/>
</dbReference>
<evidence type="ECO:0000256" key="4">
    <source>
        <dbReference type="ARBA" id="ARBA00023012"/>
    </source>
</evidence>
<evidence type="ECO:0000256" key="3">
    <source>
        <dbReference type="ARBA" id="ARBA00022553"/>
    </source>
</evidence>
<gene>
    <name evidence="11" type="primary">yesN7</name>
    <name evidence="11" type="ordered locus">KNP414_02087</name>
</gene>
<evidence type="ECO:0000313" key="11">
    <source>
        <dbReference type="EMBL" id="AEI40648.1"/>
    </source>
</evidence>
<feature type="domain" description="Response regulatory" evidence="10">
    <location>
        <begin position="3"/>
        <end position="120"/>
    </location>
</feature>
<evidence type="ECO:0000259" key="10">
    <source>
        <dbReference type="PROSITE" id="PS50110"/>
    </source>
</evidence>
<dbReference type="InterPro" id="IPR011006">
    <property type="entry name" value="CheY-like_superfamily"/>
</dbReference>
<dbReference type="PROSITE" id="PS00041">
    <property type="entry name" value="HTH_ARAC_FAMILY_1"/>
    <property type="match status" value="1"/>
</dbReference>
<dbReference type="PROSITE" id="PS50110">
    <property type="entry name" value="RESPONSE_REGULATORY"/>
    <property type="match status" value="1"/>
</dbReference>
<dbReference type="GO" id="GO:0003700">
    <property type="term" value="F:DNA-binding transcription factor activity"/>
    <property type="evidence" value="ECO:0007669"/>
    <property type="project" value="InterPro"/>
</dbReference>
<comment type="subcellular location">
    <subcellularLocation>
        <location evidence="1">Cytoplasm</location>
    </subcellularLocation>
</comment>
<evidence type="ECO:0000259" key="9">
    <source>
        <dbReference type="PROSITE" id="PS01124"/>
    </source>
</evidence>
<dbReference type="InterPro" id="IPR009057">
    <property type="entry name" value="Homeodomain-like_sf"/>
</dbReference>
<dbReference type="InterPro" id="IPR001789">
    <property type="entry name" value="Sig_transdc_resp-reg_receiver"/>
</dbReference>
<protein>
    <submittedName>
        <fullName evidence="11">YesN7</fullName>
    </submittedName>
</protein>
<keyword evidence="7" id="KW-0804">Transcription</keyword>
<dbReference type="InterPro" id="IPR018060">
    <property type="entry name" value="HTH_AraC"/>
</dbReference>
<dbReference type="RefSeq" id="WP_013915809.1">
    <property type="nucleotide sequence ID" value="NC_015690.1"/>
</dbReference>
<keyword evidence="6" id="KW-0238">DNA-binding</keyword>
<dbReference type="GO" id="GO:0043565">
    <property type="term" value="F:sequence-specific DNA binding"/>
    <property type="evidence" value="ECO:0007669"/>
    <property type="project" value="InterPro"/>
</dbReference>
<dbReference type="PANTHER" id="PTHR42713">
    <property type="entry name" value="HISTIDINE KINASE-RELATED"/>
    <property type="match status" value="1"/>
</dbReference>
<reference evidence="11 12" key="2">
    <citation type="journal article" date="2013" name="Genome Announc.">
        <title>Genome Sequence of Growth-Improving Paenibacillus mucilaginosus Strain KNP414.</title>
        <authorList>
            <person name="Lu J.J."/>
            <person name="Wang J.F."/>
            <person name="Hu X.F."/>
        </authorList>
    </citation>
    <scope>NUCLEOTIDE SEQUENCE [LARGE SCALE GENOMIC DNA]</scope>
    <source>
        <strain evidence="11 12">KNP414</strain>
    </source>
</reference>
<reference evidence="12" key="1">
    <citation type="submission" date="2011-06" db="EMBL/GenBank/DDBJ databases">
        <title>Complete genome sequence of Paenibacillus mucilaginosus KNP414.</title>
        <authorList>
            <person name="Wang J."/>
            <person name="Hu S."/>
            <person name="Hu X."/>
            <person name="Zhang B."/>
            <person name="Dong D."/>
            <person name="Zhang S."/>
            <person name="Zhao K."/>
            <person name="Wu D."/>
        </authorList>
    </citation>
    <scope>NUCLEOTIDE SEQUENCE [LARGE SCALE GENOMIC DNA]</scope>
    <source>
        <strain evidence="12">KNP414</strain>
    </source>
</reference>
<dbReference type="Proteomes" id="UP000006620">
    <property type="component" value="Chromosome"/>
</dbReference>
<evidence type="ECO:0000256" key="6">
    <source>
        <dbReference type="ARBA" id="ARBA00023125"/>
    </source>
</evidence>
<feature type="modified residue" description="4-aspartylphosphate" evidence="8">
    <location>
        <position position="55"/>
    </location>
</feature>
<dbReference type="SMART" id="SM00342">
    <property type="entry name" value="HTH_ARAC"/>
    <property type="match status" value="1"/>
</dbReference>
<keyword evidence="5" id="KW-0805">Transcription regulation</keyword>
<name>F8FRU1_PAEMK</name>
<evidence type="ECO:0000256" key="2">
    <source>
        <dbReference type="ARBA" id="ARBA00022490"/>
    </source>
</evidence>
<dbReference type="Gene3D" id="1.10.10.60">
    <property type="entry name" value="Homeodomain-like"/>
    <property type="match status" value="2"/>
</dbReference>
<dbReference type="SMART" id="SM00448">
    <property type="entry name" value="REC"/>
    <property type="match status" value="1"/>
</dbReference>
<dbReference type="InterPro" id="IPR051552">
    <property type="entry name" value="HptR"/>
</dbReference>
<dbReference type="Pfam" id="PF00072">
    <property type="entry name" value="Response_reg"/>
    <property type="match status" value="1"/>
</dbReference>
<dbReference type="Pfam" id="PF12833">
    <property type="entry name" value="HTH_18"/>
    <property type="match status" value="1"/>
</dbReference>
<dbReference type="PROSITE" id="PS01124">
    <property type="entry name" value="HTH_ARAC_FAMILY_2"/>
    <property type="match status" value="1"/>
</dbReference>
<dbReference type="KEGG" id="pms:KNP414_02087"/>
<evidence type="ECO:0000256" key="1">
    <source>
        <dbReference type="ARBA" id="ARBA00004496"/>
    </source>
</evidence>
<feature type="domain" description="HTH araC/xylS-type" evidence="9">
    <location>
        <begin position="441"/>
        <end position="538"/>
    </location>
</feature>
<dbReference type="GO" id="GO:0000160">
    <property type="term" value="P:phosphorelay signal transduction system"/>
    <property type="evidence" value="ECO:0007669"/>
    <property type="project" value="UniProtKB-KW"/>
</dbReference>
<dbReference type="PANTHER" id="PTHR42713:SF3">
    <property type="entry name" value="TRANSCRIPTIONAL REGULATORY PROTEIN HPTR"/>
    <property type="match status" value="1"/>
</dbReference>
<dbReference type="HOGENOM" id="CLU_000445_5_0_9"/>
<dbReference type="GO" id="GO:0005737">
    <property type="term" value="C:cytoplasm"/>
    <property type="evidence" value="ECO:0007669"/>
    <property type="project" value="UniProtKB-SubCell"/>
</dbReference>
<evidence type="ECO:0000256" key="8">
    <source>
        <dbReference type="PROSITE-ProRule" id="PRU00169"/>
    </source>
</evidence>
<evidence type="ECO:0000256" key="5">
    <source>
        <dbReference type="ARBA" id="ARBA00023015"/>
    </source>
</evidence>
<sequence length="538" mass="61085">MWKIAIIDDDRNVLEGMKRAIPWEELDSEWAGEALNGEEGLHMIHSHDPDIVITDIYMPVMNGLEMIEKLRERDFHGKVIILSGYSDFEYARQALRLNVSDYLSKPVSIPTLKTILAKVIEELKEEEQRSRQEELEQKLAVYEPFIQKEWVKSAAAGTLDSFYHQEGMLPPAYRFWTEREHVVVGIDVVRDFRASEVSLTDWNLFRFAISNIACEIARDLFAAFEYTDLHSTRSALVIHPQMGEGAEQVQQRLESLGTRLIDCVSSYLKLVIRVGVGTVKAHWPDIPDSTEEAFRAIDLREERMAPGYELYGSGGAGKSGVLPVQMRPVKFYLELAGAIKSSQLQQAHGIVDEYMRQLEERGDLTPGDLQMLAGELWGIFAYTLYETGQVLDDLFAGGQIAKEKAGLTKPGQLAGWLKEKISVICSSRELKGSGKHRKAVEFMVGYIHEHYAEDITLGELADKLLISRNYLAIIFKNVTGEAFNSYLARVRIEKARELLLERNMLVYEVAEKVGYKNVPYFSTLFKKFTGMNPTELVK</sequence>
<dbReference type="PATRIC" id="fig|1036673.3.peg.1871"/>
<proteinExistence type="predicted"/>
<keyword evidence="3 8" id="KW-0597">Phosphoprotein</keyword>
<dbReference type="Gene3D" id="3.40.50.2300">
    <property type="match status" value="1"/>
</dbReference>
<dbReference type="SUPFAM" id="SSF52172">
    <property type="entry name" value="CheY-like"/>
    <property type="match status" value="1"/>
</dbReference>
<dbReference type="CDD" id="cd17536">
    <property type="entry name" value="REC_YesN-like"/>
    <property type="match status" value="1"/>
</dbReference>
<evidence type="ECO:0000313" key="12">
    <source>
        <dbReference type="Proteomes" id="UP000006620"/>
    </source>
</evidence>
<keyword evidence="2" id="KW-0963">Cytoplasm</keyword>
<evidence type="ECO:0000256" key="7">
    <source>
        <dbReference type="ARBA" id="ARBA00023163"/>
    </source>
</evidence>